<dbReference type="NCBIfam" id="TIGR01409">
    <property type="entry name" value="TAT_signal_seq"/>
    <property type="match status" value="1"/>
</dbReference>
<evidence type="ECO:0000256" key="1">
    <source>
        <dbReference type="ARBA" id="ARBA00009717"/>
    </source>
</evidence>
<evidence type="ECO:0000256" key="4">
    <source>
        <dbReference type="SAM" id="MobiDB-lite"/>
    </source>
</evidence>
<feature type="region of interest" description="Disordered" evidence="4">
    <location>
        <begin position="488"/>
        <end position="513"/>
    </location>
</feature>
<dbReference type="InterPro" id="IPR006311">
    <property type="entry name" value="TAT_signal"/>
</dbReference>
<dbReference type="RefSeq" id="WP_043212565.1">
    <property type="nucleotide sequence ID" value="NZ_CAJGUP010000140.1"/>
</dbReference>
<dbReference type="Gene3D" id="3.40.720.10">
    <property type="entry name" value="Alkaline Phosphatase, subunit A"/>
    <property type="match status" value="2"/>
</dbReference>
<evidence type="ECO:0000259" key="5">
    <source>
        <dbReference type="Pfam" id="PF05506"/>
    </source>
</evidence>
<dbReference type="InterPro" id="IPR007312">
    <property type="entry name" value="Phosphoesterase"/>
</dbReference>
<dbReference type="GO" id="GO:0016042">
    <property type="term" value="P:lipid catabolic process"/>
    <property type="evidence" value="ECO:0007669"/>
    <property type="project" value="InterPro"/>
</dbReference>
<feature type="compositionally biased region" description="Pro residues" evidence="4">
    <location>
        <begin position="494"/>
        <end position="503"/>
    </location>
</feature>
<dbReference type="EMBL" id="CP016440">
    <property type="protein sequence ID" value="ANY15444.1"/>
    <property type="molecule type" value="Genomic_DNA"/>
</dbReference>
<dbReference type="KEGG" id="bpdz:BBN53_05775"/>
<reference evidence="7 8" key="1">
    <citation type="submission" date="2015-09" db="EMBL/GenBank/DDBJ databases">
        <authorList>
            <person name="Jackson K.R."/>
            <person name="Lunt B.L."/>
            <person name="Fisher J.N.B."/>
            <person name="Gardner A.V."/>
            <person name="Bailey M.E."/>
            <person name="Deus L.M."/>
            <person name="Earl A.S."/>
            <person name="Gibby P.D."/>
            <person name="Hartmann K.A."/>
            <person name="Liu J.E."/>
            <person name="Manci A.M."/>
            <person name="Nielsen D.A."/>
            <person name="Solomon M.B."/>
            <person name="Breakwell D.P."/>
            <person name="Burnett S.H."/>
            <person name="Grose J.H."/>
        </authorList>
    </citation>
    <scope>NUCLEOTIDE SEQUENCE [LARGE SCALE GENOMIC DNA]</scope>
    <source>
        <strain evidence="7 8">2789STDY5608636</strain>
    </source>
</reference>
<dbReference type="InterPro" id="IPR019546">
    <property type="entry name" value="TAT_signal_bac_arc"/>
</dbReference>
<reference evidence="6 9" key="2">
    <citation type="submission" date="2016-07" db="EMBL/GenBank/DDBJ databases">
        <title>Complete genome sequences of Bordetella pseudohinzii.</title>
        <authorList>
            <person name="Spilker T."/>
            <person name="Darrah R."/>
            <person name="LiPuma J.J."/>
        </authorList>
    </citation>
    <scope>NUCLEOTIDE SEQUENCE [LARGE SCALE GENOMIC DNA]</scope>
    <source>
        <strain evidence="6 9">HI4681</strain>
    </source>
</reference>
<proteinExistence type="inferred from homology"/>
<evidence type="ECO:0000313" key="9">
    <source>
        <dbReference type="Proteomes" id="UP000092950"/>
    </source>
</evidence>
<dbReference type="CDD" id="cd16014">
    <property type="entry name" value="PLC"/>
    <property type="match status" value="1"/>
</dbReference>
<gene>
    <name evidence="7" type="primary">plcN</name>
    <name evidence="6" type="ORF">BBN53_05775</name>
    <name evidence="7" type="ORF">ERS370011_02553</name>
</gene>
<dbReference type="InterPro" id="IPR017850">
    <property type="entry name" value="Alkaline_phosphatase_core_sf"/>
</dbReference>
<keyword evidence="9" id="KW-1185">Reference proteome</keyword>
<evidence type="ECO:0000256" key="2">
    <source>
        <dbReference type="ARBA" id="ARBA00012018"/>
    </source>
</evidence>
<feature type="domain" description="Bacterial phospholipase C C-terminal" evidence="5">
    <location>
        <begin position="511"/>
        <end position="593"/>
    </location>
</feature>
<evidence type="ECO:0000313" key="6">
    <source>
        <dbReference type="EMBL" id="ANY15444.1"/>
    </source>
</evidence>
<dbReference type="PROSITE" id="PS51318">
    <property type="entry name" value="TAT"/>
    <property type="match status" value="1"/>
</dbReference>
<dbReference type="AlphaFoldDB" id="A0A0J6C887"/>
<accession>A0A0J6C887</accession>
<name>A0A0J6C887_9BORD</name>
<dbReference type="OrthoDB" id="980947at2"/>
<dbReference type="NCBIfam" id="TIGR03396">
    <property type="entry name" value="PC_PLC"/>
    <property type="match status" value="1"/>
</dbReference>
<dbReference type="EMBL" id="CYTV01000006">
    <property type="protein sequence ID" value="CUI85375.1"/>
    <property type="molecule type" value="Genomic_DNA"/>
</dbReference>
<dbReference type="InterPro" id="IPR017767">
    <property type="entry name" value="PC-PLC"/>
</dbReference>
<dbReference type="PANTHER" id="PTHR31956">
    <property type="entry name" value="NON-SPECIFIC PHOSPHOLIPASE C4-RELATED"/>
    <property type="match status" value="1"/>
</dbReference>
<keyword evidence="3 7" id="KW-0378">Hydrolase</keyword>
<dbReference type="EC" id="3.1.4.3" evidence="2"/>
<dbReference type="GO" id="GO:0034480">
    <property type="term" value="F:phosphatidylcholine phospholipase C activity"/>
    <property type="evidence" value="ECO:0007669"/>
    <property type="project" value="UniProtKB-EC"/>
</dbReference>
<comment type="similarity">
    <text evidence="1">Belongs to the bacterial phospholipase C family.</text>
</comment>
<accession>A0A0M7FTN1</accession>
<protein>
    <recommendedName>
        <fullName evidence="2">phospholipase C</fullName>
        <ecNumber evidence="2">3.1.4.3</ecNumber>
    </recommendedName>
</protein>
<feature type="domain" description="Bacterial phospholipase C C-terminal" evidence="5">
    <location>
        <begin position="597"/>
        <end position="678"/>
    </location>
</feature>
<dbReference type="Pfam" id="PF05506">
    <property type="entry name" value="PLipase_C_C"/>
    <property type="match status" value="2"/>
</dbReference>
<dbReference type="Proteomes" id="UP000053096">
    <property type="component" value="Unassembled WGS sequence"/>
</dbReference>
<organism evidence="7 8">
    <name type="scientific">Bordetella pseudohinzii</name>
    <dbReference type="NCBI Taxonomy" id="1331258"/>
    <lineage>
        <taxon>Bacteria</taxon>
        <taxon>Pseudomonadati</taxon>
        <taxon>Pseudomonadota</taxon>
        <taxon>Betaproteobacteria</taxon>
        <taxon>Burkholderiales</taxon>
        <taxon>Alcaligenaceae</taxon>
        <taxon>Bordetella</taxon>
    </lineage>
</organism>
<dbReference type="Pfam" id="PF04185">
    <property type="entry name" value="Phosphoesterase"/>
    <property type="match status" value="1"/>
</dbReference>
<dbReference type="PANTHER" id="PTHR31956:SF36">
    <property type="entry name" value="NON-HEMOLYTIC PHOSPHOLIPASE C"/>
    <property type="match status" value="1"/>
</dbReference>
<evidence type="ECO:0000313" key="7">
    <source>
        <dbReference type="EMBL" id="CUI85375.1"/>
    </source>
</evidence>
<evidence type="ECO:0000313" key="8">
    <source>
        <dbReference type="Proteomes" id="UP000053096"/>
    </source>
</evidence>
<sequence>MKTRRDFLRNTAMAGTALGLFPGVIRRALAIEPRRRSGTIEDVEHIVVFMQENRSFDHYFGTLAGVRGFGDRFPIPVPDQAGRRDATVWNQLNDEGAPRVLRPFRLDTERIFELMRVKGTPHTWSNAQDAWDMGRMHRWPVFKRDHSMAYFAQGDLPFQFALARAFTVCDAYHCSFTGGTNTNRLFAWSGSNDGLGRGHGPALGNTYNKLSGGDPARAYTWTTYPERLERAGISWRIYQDMKDNYSLNPTAGFKAYRDAHQGLPGALAALKREALSTHSLESLEADVRAGRLPQVSWICATKAGSEHPSPSSPAQGADYTARVLHALTVNPDVWSKTVLLLMFDENDGFFDHMPPPAPPSRDPGQAHAQLAGASTVDTTGEYHEIVAGAEEDDFPRLRGSPYGLGPRVPMYVISPWTRGGWVNSEVFDHTSILRFIERRFGVAETNISAWRRAVCGDLTSIFDFRAEPAPPPAGLPPTETLARRAAGLHGTTVPPTPDDPPPASQEAGTRPSRPLPYALHVQERLDARGIELEFINDGRAGAVFHVYDRLHMEGPPRRYTVEAGKRLRDVWTQGRHDLWILGPNGYHWRYAGRMAVEIRLAYLPEAGMLRLTAVNRDAQPRRLRLAGQTYGDLARQTLRLAPGEEVSLQWNVAAAGRWYDVEVDSPDDADFYRRLAGRMENGQPSVSDPAMGGPLRLKV</sequence>
<evidence type="ECO:0000256" key="3">
    <source>
        <dbReference type="ARBA" id="ARBA00022801"/>
    </source>
</evidence>
<dbReference type="InterPro" id="IPR008475">
    <property type="entry name" value="PLipase_C_C"/>
</dbReference>
<dbReference type="Proteomes" id="UP000092950">
    <property type="component" value="Chromosome"/>
</dbReference>